<feature type="domain" description="Major facilitator superfamily (MFS) profile" evidence="7">
    <location>
        <begin position="18"/>
        <end position="460"/>
    </location>
</feature>
<dbReference type="InterPro" id="IPR020846">
    <property type="entry name" value="MFS_dom"/>
</dbReference>
<dbReference type="Pfam" id="PF07690">
    <property type="entry name" value="MFS_1"/>
    <property type="match status" value="2"/>
</dbReference>
<feature type="transmembrane region" description="Helical" evidence="6">
    <location>
        <begin position="20"/>
        <end position="43"/>
    </location>
</feature>
<dbReference type="PANTHER" id="PTHR23501:SF154">
    <property type="entry name" value="MULTIDRUG-EFFLUX TRANSPORTER RV1634-RELATED"/>
    <property type="match status" value="1"/>
</dbReference>
<dbReference type="PROSITE" id="PS50850">
    <property type="entry name" value="MFS"/>
    <property type="match status" value="1"/>
</dbReference>
<dbReference type="Proteomes" id="UP000295411">
    <property type="component" value="Unassembled WGS sequence"/>
</dbReference>
<keyword evidence="9" id="KW-1185">Reference proteome</keyword>
<evidence type="ECO:0000256" key="6">
    <source>
        <dbReference type="SAM" id="Phobius"/>
    </source>
</evidence>
<dbReference type="GO" id="GO:0005886">
    <property type="term" value="C:plasma membrane"/>
    <property type="evidence" value="ECO:0007669"/>
    <property type="project" value="UniProtKB-SubCell"/>
</dbReference>
<dbReference type="SUPFAM" id="SSF103473">
    <property type="entry name" value="MFS general substrate transporter"/>
    <property type="match status" value="1"/>
</dbReference>
<evidence type="ECO:0000256" key="5">
    <source>
        <dbReference type="SAM" id="MobiDB-lite"/>
    </source>
</evidence>
<keyword evidence="4 6" id="KW-0472">Membrane</keyword>
<feature type="transmembrane region" description="Helical" evidence="6">
    <location>
        <begin position="285"/>
        <end position="304"/>
    </location>
</feature>
<evidence type="ECO:0000256" key="1">
    <source>
        <dbReference type="ARBA" id="ARBA00004651"/>
    </source>
</evidence>
<evidence type="ECO:0000256" key="3">
    <source>
        <dbReference type="ARBA" id="ARBA00022989"/>
    </source>
</evidence>
<accession>A0A4R5U203</accession>
<dbReference type="InterPro" id="IPR011701">
    <property type="entry name" value="MFS"/>
</dbReference>
<dbReference type="InterPro" id="IPR036259">
    <property type="entry name" value="MFS_trans_sf"/>
</dbReference>
<feature type="transmembrane region" description="Helical" evidence="6">
    <location>
        <begin position="310"/>
        <end position="329"/>
    </location>
</feature>
<evidence type="ECO:0000256" key="4">
    <source>
        <dbReference type="ARBA" id="ARBA00023136"/>
    </source>
</evidence>
<feature type="transmembrane region" description="Helical" evidence="6">
    <location>
        <begin position="241"/>
        <end position="265"/>
    </location>
</feature>
<keyword evidence="3 6" id="KW-1133">Transmembrane helix</keyword>
<feature type="transmembrane region" description="Helical" evidence="6">
    <location>
        <begin position="86"/>
        <end position="106"/>
    </location>
</feature>
<feature type="transmembrane region" description="Helical" evidence="6">
    <location>
        <begin position="55"/>
        <end position="74"/>
    </location>
</feature>
<feature type="transmembrane region" description="Helical" evidence="6">
    <location>
        <begin position="367"/>
        <end position="391"/>
    </location>
</feature>
<evidence type="ECO:0000259" key="7">
    <source>
        <dbReference type="PROSITE" id="PS50850"/>
    </source>
</evidence>
<feature type="transmembrane region" description="Helical" evidence="6">
    <location>
        <begin position="112"/>
        <end position="129"/>
    </location>
</feature>
<feature type="transmembrane region" description="Helical" evidence="6">
    <location>
        <begin position="141"/>
        <end position="163"/>
    </location>
</feature>
<dbReference type="AlphaFoldDB" id="A0A4R5U203"/>
<comment type="subcellular location">
    <subcellularLocation>
        <location evidence="1">Cell membrane</location>
        <topology evidence="1">Multi-pass membrane protein</topology>
    </subcellularLocation>
</comment>
<feature type="region of interest" description="Disordered" evidence="5">
    <location>
        <begin position="461"/>
        <end position="483"/>
    </location>
</feature>
<dbReference type="Gene3D" id="1.20.1250.20">
    <property type="entry name" value="MFS general substrate transporter like domains"/>
    <property type="match status" value="2"/>
</dbReference>
<dbReference type="OrthoDB" id="9778875at2"/>
<feature type="transmembrane region" description="Helical" evidence="6">
    <location>
        <begin position="440"/>
        <end position="459"/>
    </location>
</feature>
<dbReference type="PANTHER" id="PTHR23501">
    <property type="entry name" value="MAJOR FACILITATOR SUPERFAMILY"/>
    <property type="match status" value="1"/>
</dbReference>
<feature type="transmembrane region" description="Helical" evidence="6">
    <location>
        <begin position="169"/>
        <end position="188"/>
    </location>
</feature>
<dbReference type="EMBL" id="SMTK01000001">
    <property type="protein sequence ID" value="TDK27622.1"/>
    <property type="molecule type" value="Genomic_DNA"/>
</dbReference>
<sequence length="483" mass="48744">MTDTPAPESTMAARLRPLTFGLIAIITCAAFEAMAVATAMPAVADELDGEASYGLAFSMYLTASLLGTVLAGSWTDRRGPRPALRVGMALMIAGLLLSGAAPEFWVVTAGRAVSGLGGGFLIVAVYVVIGRAFPAGAQPVVFGWLSAAWVVPSLVGPFVAGVVAEELHWRWVFLGVAPLVAAAGLVVAPRIRSLGPPADPGTGGTGSAGWRRALRGLGLSGGVFAVQWAVIRLAADGNSAAATGLLAALAAVGLAAVFITLPGLLPRGTLRFGRGLPSIIGTRGLVNVAFFGAEAFIPLMLVSARGVDASTAGLALSAGALGWSAGAFLQTRVRFRRQWLLVAGSTLLSLTLGGFALASGAQAPLPVLILIWAFAGMAMGMTLSSTSVLVLSLSPKAEQGRNSASLQIADQLGGVAGTAGAGTLFALLRDPAAPGRVEVFVAIWLALCLFAAAGIVSGLRGAQAPKAGPTKDTTKSMEGTVPA</sequence>
<gene>
    <name evidence="8" type="ORF">E2F48_00300</name>
</gene>
<dbReference type="GO" id="GO:0022857">
    <property type="term" value="F:transmembrane transporter activity"/>
    <property type="evidence" value="ECO:0007669"/>
    <property type="project" value="InterPro"/>
</dbReference>
<keyword evidence="2 6" id="KW-0812">Transmembrane</keyword>
<reference evidence="8 9" key="1">
    <citation type="submission" date="2019-03" db="EMBL/GenBank/DDBJ databases">
        <title>Arthrobacter sp. nov., an bacterium isolated from biocrust in Mu Us Desert.</title>
        <authorList>
            <person name="Lixiong L."/>
        </authorList>
    </citation>
    <scope>NUCLEOTIDE SEQUENCE [LARGE SCALE GENOMIC DNA]</scope>
    <source>
        <strain evidence="8 9">SLN-3</strain>
    </source>
</reference>
<evidence type="ECO:0000313" key="8">
    <source>
        <dbReference type="EMBL" id="TDK27622.1"/>
    </source>
</evidence>
<comment type="caution">
    <text evidence="8">The sequence shown here is derived from an EMBL/GenBank/DDBJ whole genome shotgun (WGS) entry which is preliminary data.</text>
</comment>
<dbReference type="RefSeq" id="WP_133402053.1">
    <property type="nucleotide sequence ID" value="NZ_SMTK01000001.1"/>
</dbReference>
<proteinExistence type="predicted"/>
<feature type="transmembrane region" description="Helical" evidence="6">
    <location>
        <begin position="412"/>
        <end position="428"/>
    </location>
</feature>
<evidence type="ECO:0000256" key="2">
    <source>
        <dbReference type="ARBA" id="ARBA00022692"/>
    </source>
</evidence>
<evidence type="ECO:0000313" key="9">
    <source>
        <dbReference type="Proteomes" id="UP000295411"/>
    </source>
</evidence>
<feature type="transmembrane region" description="Helical" evidence="6">
    <location>
        <begin position="217"/>
        <end position="235"/>
    </location>
</feature>
<feature type="transmembrane region" description="Helical" evidence="6">
    <location>
        <begin position="341"/>
        <end position="361"/>
    </location>
</feature>
<name>A0A4R5U203_9MICC</name>
<organism evidence="8 9">
    <name type="scientific">Arthrobacter crusticola</name>
    <dbReference type="NCBI Taxonomy" id="2547960"/>
    <lineage>
        <taxon>Bacteria</taxon>
        <taxon>Bacillati</taxon>
        <taxon>Actinomycetota</taxon>
        <taxon>Actinomycetes</taxon>
        <taxon>Micrococcales</taxon>
        <taxon>Micrococcaceae</taxon>
        <taxon>Arthrobacter</taxon>
    </lineage>
</organism>
<protein>
    <submittedName>
        <fullName evidence="8">MFS transporter</fullName>
    </submittedName>
</protein>